<feature type="domain" description="ATP-grasp" evidence="2">
    <location>
        <begin position="143"/>
        <end position="342"/>
    </location>
</feature>
<dbReference type="AlphaFoldDB" id="A0AAW3YRS4"/>
<dbReference type="PROSITE" id="PS50975">
    <property type="entry name" value="ATP_GRASP"/>
    <property type="match status" value="1"/>
</dbReference>
<dbReference type="Gene3D" id="3.30.470.20">
    <property type="entry name" value="ATP-grasp fold, B domain"/>
    <property type="match status" value="1"/>
</dbReference>
<gene>
    <name evidence="3" type="ORF">ID854_03170</name>
</gene>
<name>A0AAW3YRS4_9GAMM</name>
<reference evidence="3" key="1">
    <citation type="submission" date="2020-09" db="EMBL/GenBank/DDBJ databases">
        <authorList>
            <person name="Palma L."/>
            <person name="Caballero P."/>
            <person name="Berry C."/>
            <person name="Del Valle E."/>
        </authorList>
    </citation>
    <scope>NUCLEOTIDE SEQUENCE</scope>
    <source>
        <strain evidence="3">M</strain>
    </source>
</reference>
<reference evidence="3" key="2">
    <citation type="journal article" date="2024" name="Toxins">
        <title>Genome Sequence Analysis of Native Xenorhabdus Strains Isolated from Entomopathogenic Nematodes in Argentina.</title>
        <authorList>
            <person name="Palma L."/>
            <person name="Frizzo L."/>
            <person name="Kaiser S."/>
            <person name="Berry C."/>
            <person name="Caballero P."/>
            <person name="Bode H.B."/>
            <person name="Del Valle E.E."/>
        </authorList>
    </citation>
    <scope>NUCLEOTIDE SEQUENCE</scope>
    <source>
        <strain evidence="3">M</strain>
    </source>
</reference>
<dbReference type="GO" id="GO:0046872">
    <property type="term" value="F:metal ion binding"/>
    <property type="evidence" value="ECO:0007669"/>
    <property type="project" value="InterPro"/>
</dbReference>
<evidence type="ECO:0000256" key="1">
    <source>
        <dbReference type="PROSITE-ProRule" id="PRU00409"/>
    </source>
</evidence>
<proteinExistence type="predicted"/>
<dbReference type="RefSeq" id="WP_323868387.1">
    <property type="nucleotide sequence ID" value="NZ_JACXBF010000091.1"/>
</dbReference>
<protein>
    <recommendedName>
        <fullName evidence="2">ATP-grasp domain-containing protein</fullName>
    </recommendedName>
</protein>
<dbReference type="SUPFAM" id="SSF56059">
    <property type="entry name" value="Glutathione synthetase ATP-binding domain-like"/>
    <property type="match status" value="1"/>
</dbReference>
<accession>A0AAW3YRS4</accession>
<dbReference type="Proteomes" id="UP001193920">
    <property type="component" value="Unassembled WGS sequence"/>
</dbReference>
<dbReference type="GO" id="GO:0005524">
    <property type="term" value="F:ATP binding"/>
    <property type="evidence" value="ECO:0007669"/>
    <property type="project" value="UniProtKB-UniRule"/>
</dbReference>
<dbReference type="EMBL" id="JACXBF010000091">
    <property type="protein sequence ID" value="MBD2799487.1"/>
    <property type="molecule type" value="Genomic_DNA"/>
</dbReference>
<evidence type="ECO:0000259" key="2">
    <source>
        <dbReference type="PROSITE" id="PS50975"/>
    </source>
</evidence>
<comment type="caution">
    <text evidence="3">The sequence shown here is derived from an EMBL/GenBank/DDBJ whole genome shotgun (WGS) entry which is preliminary data.</text>
</comment>
<dbReference type="InterPro" id="IPR011761">
    <property type="entry name" value="ATP-grasp"/>
</dbReference>
<organism evidence="3">
    <name type="scientific">Xenorhabdus szentirmaii</name>
    <dbReference type="NCBI Taxonomy" id="290112"/>
    <lineage>
        <taxon>Bacteria</taxon>
        <taxon>Pseudomonadati</taxon>
        <taxon>Pseudomonadota</taxon>
        <taxon>Gammaproteobacteria</taxon>
        <taxon>Enterobacterales</taxon>
        <taxon>Morganellaceae</taxon>
        <taxon>Xenorhabdus</taxon>
    </lineage>
</organism>
<sequence>MTGQRVSNSWFTEIKKHLKEYWQDHEVGLLIDCSDSLNSLKSLMFELQICGAKIKALISVSEEIWRPEGVLCWHLVNIERHPLQTLLQKEFICIKHWLDKIDPGKNITFLGGIRCEFSSLADRPVYGRQRPEWAKFEDKTYIDGNFRRWGINTPPYKIIAPDFNDALAAFCLLNKGKGVILAADSSKSFHAGSEGLSWVKDHHELAEALDKFHDQTEKLRMAEFIQGIPCSIMAMVLPKGVAVFDPIEILTVFEKSTNQLLFCGSSNRWRPGKHSEIMRSHTRLVGEKLAEEVGYRGIFSLDGIWTGSEFFATEINPRHASGLGLSRAVPLFPDYLFNRAIQENSAFVADIDPSQVEIIWRDMIQNYSGQDITVLDSNEKQQKVVEIEVNDQMIVLGVPSEGINALIYRPLCQEKLLGSIVAELLSQVSNRYYISFVNHDMKNG</sequence>
<keyword evidence="1" id="KW-0067">ATP-binding</keyword>
<evidence type="ECO:0000313" key="3">
    <source>
        <dbReference type="EMBL" id="MBD2799487.1"/>
    </source>
</evidence>
<keyword evidence="1" id="KW-0547">Nucleotide-binding</keyword>